<feature type="compositionally biased region" description="Basic and acidic residues" evidence="1">
    <location>
        <begin position="1"/>
        <end position="11"/>
    </location>
</feature>
<comment type="caution">
    <text evidence="2">The sequence shown here is derived from an EMBL/GenBank/DDBJ whole genome shotgun (WGS) entry which is preliminary data.</text>
</comment>
<dbReference type="Proteomes" id="UP000290289">
    <property type="component" value="Chromosome 11"/>
</dbReference>
<gene>
    <name evidence="2" type="ORF">DVH24_032773</name>
</gene>
<keyword evidence="3" id="KW-1185">Reference proteome</keyword>
<feature type="region of interest" description="Disordered" evidence="1">
    <location>
        <begin position="1"/>
        <end position="23"/>
    </location>
</feature>
<accession>A0A498IMV1</accession>
<reference evidence="2 3" key="1">
    <citation type="submission" date="2018-10" db="EMBL/GenBank/DDBJ databases">
        <title>A high-quality apple genome assembly.</title>
        <authorList>
            <person name="Hu J."/>
        </authorList>
    </citation>
    <scope>NUCLEOTIDE SEQUENCE [LARGE SCALE GENOMIC DNA]</scope>
    <source>
        <strain evidence="3">cv. HFTH1</strain>
        <tissue evidence="2">Young leaf</tissue>
    </source>
</reference>
<proteinExistence type="predicted"/>
<protein>
    <submittedName>
        <fullName evidence="2">Uncharacterized protein</fullName>
    </submittedName>
</protein>
<evidence type="ECO:0000256" key="1">
    <source>
        <dbReference type="SAM" id="MobiDB-lite"/>
    </source>
</evidence>
<evidence type="ECO:0000313" key="2">
    <source>
        <dbReference type="EMBL" id="RXH84489.1"/>
    </source>
</evidence>
<name>A0A498IMV1_MALDO</name>
<organism evidence="2 3">
    <name type="scientific">Malus domestica</name>
    <name type="common">Apple</name>
    <name type="synonym">Pyrus malus</name>
    <dbReference type="NCBI Taxonomy" id="3750"/>
    <lineage>
        <taxon>Eukaryota</taxon>
        <taxon>Viridiplantae</taxon>
        <taxon>Streptophyta</taxon>
        <taxon>Embryophyta</taxon>
        <taxon>Tracheophyta</taxon>
        <taxon>Spermatophyta</taxon>
        <taxon>Magnoliopsida</taxon>
        <taxon>eudicotyledons</taxon>
        <taxon>Gunneridae</taxon>
        <taxon>Pentapetalae</taxon>
        <taxon>rosids</taxon>
        <taxon>fabids</taxon>
        <taxon>Rosales</taxon>
        <taxon>Rosaceae</taxon>
        <taxon>Amygdaloideae</taxon>
        <taxon>Maleae</taxon>
        <taxon>Malus</taxon>
    </lineage>
</organism>
<evidence type="ECO:0000313" key="3">
    <source>
        <dbReference type="Proteomes" id="UP000290289"/>
    </source>
</evidence>
<dbReference type="EMBL" id="RDQH01000337">
    <property type="protein sequence ID" value="RXH84489.1"/>
    <property type="molecule type" value="Genomic_DNA"/>
</dbReference>
<sequence>MKCPEFEHEMPGRPPSVRNSDRQRGERVRLLSVRLKDGLLYPCRFILILTKLERIFIGLLMLKRHAPTSLSIRFLYIKFYVYFVLRVEGNIGELIYSLIVAISNDLVNPIILLLEQFKECFSLSVPLSLGHLNSLEMHVLICDFVGFTMVKCVLFALVHFRDTTRDQNVPLEYKSNHGLVELPFLAVHPVPEHDHHRSYASDLPQQLSNQSIEPLHQVELAAFAGLGLYQGISSSQSQTEAAENVAS</sequence>
<dbReference type="AlphaFoldDB" id="A0A498IMV1"/>